<gene>
    <name evidence="2" type="ORF">GCM10011340_05790</name>
</gene>
<dbReference type="PROSITE" id="PS51549">
    <property type="entry name" value="DM13"/>
    <property type="match status" value="1"/>
</dbReference>
<dbReference type="SMART" id="SM00635">
    <property type="entry name" value="BID_2"/>
    <property type="match status" value="1"/>
</dbReference>
<accession>A0ABQ3I4Q6</accession>
<organism evidence="2 3">
    <name type="scientific">Roseivirga thermotolerans</name>
    <dbReference type="NCBI Taxonomy" id="1758176"/>
    <lineage>
        <taxon>Bacteria</taxon>
        <taxon>Pseudomonadati</taxon>
        <taxon>Bacteroidota</taxon>
        <taxon>Cytophagia</taxon>
        <taxon>Cytophagales</taxon>
        <taxon>Roseivirgaceae</taxon>
        <taxon>Roseivirga</taxon>
    </lineage>
</organism>
<proteinExistence type="predicted"/>
<dbReference type="SUPFAM" id="SSF49373">
    <property type="entry name" value="Invasin/intimin cell-adhesion fragments"/>
    <property type="match status" value="1"/>
</dbReference>
<dbReference type="InterPro" id="IPR008964">
    <property type="entry name" value="Invasin/intimin_cell_adhesion"/>
</dbReference>
<dbReference type="Gene3D" id="2.60.40.1080">
    <property type="match status" value="1"/>
</dbReference>
<dbReference type="Proteomes" id="UP000658258">
    <property type="component" value="Unassembled WGS sequence"/>
</dbReference>
<dbReference type="InterPro" id="IPR019545">
    <property type="entry name" value="DM13_domain"/>
</dbReference>
<evidence type="ECO:0000259" key="1">
    <source>
        <dbReference type="PROSITE" id="PS51549"/>
    </source>
</evidence>
<dbReference type="EMBL" id="BNAG01000001">
    <property type="protein sequence ID" value="GHE54072.1"/>
    <property type="molecule type" value="Genomic_DNA"/>
</dbReference>
<reference evidence="3" key="1">
    <citation type="journal article" date="2019" name="Int. J. Syst. Evol. Microbiol.">
        <title>The Global Catalogue of Microorganisms (GCM) 10K type strain sequencing project: providing services to taxonomists for standard genome sequencing and annotation.</title>
        <authorList>
            <consortium name="The Broad Institute Genomics Platform"/>
            <consortium name="The Broad Institute Genome Sequencing Center for Infectious Disease"/>
            <person name="Wu L."/>
            <person name="Ma J."/>
        </authorList>
    </citation>
    <scope>NUCLEOTIDE SEQUENCE [LARGE SCALE GENOMIC DNA]</scope>
    <source>
        <strain evidence="3">CGMCC 1.15111</strain>
    </source>
</reference>
<dbReference type="Pfam" id="PF10517">
    <property type="entry name" value="DM13"/>
    <property type="match status" value="1"/>
</dbReference>
<evidence type="ECO:0000313" key="3">
    <source>
        <dbReference type="Proteomes" id="UP000658258"/>
    </source>
</evidence>
<comment type="caution">
    <text evidence="2">The sequence shown here is derived from an EMBL/GenBank/DDBJ whole genome shotgun (WGS) entry which is preliminary data.</text>
</comment>
<sequence>MGTDVVDELLVPERVSINTRLQSIAVGESYQLMAEFFNRFGEMEASMISWSSSNPEVISVDDTGLAEAIMPGSVRIRASYNGAADSIDVAAASETQVGNNQRMGRFMGVNDYSVNGQFVLEEVDDKLRLTFLQNFSSSNGPGLFVFLSNNERSVTGGFEMGRLKSNSGMQVYETSIDNVRLFSYNHVLVYCKPFGAVFGAGRLEN</sequence>
<name>A0ABQ3I4Q6_9BACT</name>
<evidence type="ECO:0000313" key="2">
    <source>
        <dbReference type="EMBL" id="GHE54072.1"/>
    </source>
</evidence>
<protein>
    <recommendedName>
        <fullName evidence="1">DM13 domain-containing protein</fullName>
    </recommendedName>
</protein>
<dbReference type="InterPro" id="IPR003343">
    <property type="entry name" value="Big_2"/>
</dbReference>
<keyword evidence="3" id="KW-1185">Reference proteome</keyword>
<feature type="domain" description="DM13" evidence="1">
    <location>
        <begin position="104"/>
        <end position="204"/>
    </location>
</feature>